<dbReference type="EMBL" id="RJVA01000013">
    <property type="protein sequence ID" value="ROQ90990.1"/>
    <property type="molecule type" value="Genomic_DNA"/>
</dbReference>
<keyword evidence="4" id="KW-1185">Reference proteome</keyword>
<gene>
    <name evidence="3" type="ORF">EDC27_2265</name>
</gene>
<dbReference type="InterPro" id="IPR007060">
    <property type="entry name" value="FtsL/DivIC"/>
</dbReference>
<keyword evidence="3" id="KW-0131">Cell cycle</keyword>
<keyword evidence="2" id="KW-1133">Transmembrane helix</keyword>
<dbReference type="AlphaFoldDB" id="A0A3N1UQI1"/>
<organism evidence="3 4">
    <name type="scientific">Desulfosoma caldarium</name>
    <dbReference type="NCBI Taxonomy" id="610254"/>
    <lineage>
        <taxon>Bacteria</taxon>
        <taxon>Pseudomonadati</taxon>
        <taxon>Thermodesulfobacteriota</taxon>
        <taxon>Syntrophobacteria</taxon>
        <taxon>Syntrophobacterales</taxon>
        <taxon>Syntrophobacteraceae</taxon>
        <taxon>Desulfosoma</taxon>
    </lineage>
</organism>
<proteinExistence type="predicted"/>
<keyword evidence="2" id="KW-0472">Membrane</keyword>
<evidence type="ECO:0000313" key="4">
    <source>
        <dbReference type="Proteomes" id="UP000276223"/>
    </source>
</evidence>
<name>A0A3N1UQI1_9BACT</name>
<accession>A0A3N1UQI1</accession>
<evidence type="ECO:0000313" key="3">
    <source>
        <dbReference type="EMBL" id="ROQ90990.1"/>
    </source>
</evidence>
<comment type="caution">
    <text evidence="3">The sequence shown here is derived from an EMBL/GenBank/DDBJ whole genome shotgun (WGS) entry which is preliminary data.</text>
</comment>
<protein>
    <submittedName>
        <fullName evidence="3">Cell division protein FtsB</fullName>
    </submittedName>
</protein>
<keyword evidence="1" id="KW-0175">Coiled coil</keyword>
<evidence type="ECO:0000256" key="1">
    <source>
        <dbReference type="SAM" id="Coils"/>
    </source>
</evidence>
<dbReference type="Proteomes" id="UP000276223">
    <property type="component" value="Unassembled WGS sequence"/>
</dbReference>
<reference evidence="3 4" key="1">
    <citation type="submission" date="2018-11" db="EMBL/GenBank/DDBJ databases">
        <title>Genomic Encyclopedia of Type Strains, Phase IV (KMG-IV): sequencing the most valuable type-strain genomes for metagenomic binning, comparative biology and taxonomic classification.</title>
        <authorList>
            <person name="Goeker M."/>
        </authorList>
    </citation>
    <scope>NUCLEOTIDE SEQUENCE [LARGE SCALE GENOMIC DNA]</scope>
    <source>
        <strain evidence="3 4">DSM 22027</strain>
    </source>
</reference>
<feature type="transmembrane region" description="Helical" evidence="2">
    <location>
        <begin position="12"/>
        <end position="30"/>
    </location>
</feature>
<sequence length="116" mass="13757">MGRWDWHDAVGRWGTIVLVAFLAALDLWLFRTVFLSPKGLKGYQVKRRQVVEMQEQLTALRKETQQLYLKTQRFKEDPHYAERFLRQNLDLIRDGEILIRFLPKAQKTSAPDKATR</sequence>
<dbReference type="RefSeq" id="WP_123290717.1">
    <property type="nucleotide sequence ID" value="NZ_RJVA01000013.1"/>
</dbReference>
<keyword evidence="2" id="KW-0812">Transmembrane</keyword>
<keyword evidence="3" id="KW-0132">Cell division</keyword>
<dbReference type="GO" id="GO:0051301">
    <property type="term" value="P:cell division"/>
    <property type="evidence" value="ECO:0007669"/>
    <property type="project" value="UniProtKB-KW"/>
</dbReference>
<feature type="coiled-coil region" evidence="1">
    <location>
        <begin position="43"/>
        <end position="70"/>
    </location>
</feature>
<evidence type="ECO:0000256" key="2">
    <source>
        <dbReference type="SAM" id="Phobius"/>
    </source>
</evidence>
<dbReference type="Pfam" id="PF04977">
    <property type="entry name" value="DivIC"/>
    <property type="match status" value="1"/>
</dbReference>